<evidence type="ECO:0000259" key="4">
    <source>
        <dbReference type="PROSITE" id="PS01031"/>
    </source>
</evidence>
<gene>
    <name evidence="5" type="ORF">C7M84_021114</name>
</gene>
<evidence type="ECO:0000256" key="1">
    <source>
        <dbReference type="PROSITE-ProRule" id="PRU00285"/>
    </source>
</evidence>
<keyword evidence="5" id="KW-0346">Stress response</keyword>
<evidence type="ECO:0000256" key="2">
    <source>
        <dbReference type="RuleBase" id="RU003616"/>
    </source>
</evidence>
<dbReference type="InterPro" id="IPR008978">
    <property type="entry name" value="HSP20-like_chaperone"/>
</dbReference>
<dbReference type="InterPro" id="IPR002068">
    <property type="entry name" value="A-crystallin/Hsp20_dom"/>
</dbReference>
<dbReference type="CDD" id="cd06526">
    <property type="entry name" value="metazoan_ACD"/>
    <property type="match status" value="1"/>
</dbReference>
<comment type="caution">
    <text evidence="5">The sequence shown here is derived from an EMBL/GenBank/DDBJ whole genome shotgun (WGS) entry which is preliminary data.</text>
</comment>
<dbReference type="OrthoDB" id="1431247at2759"/>
<sequence length="95" mass="10737">MCLDVQQFTPDELKVRVVEGVVEVEGKHEERADEHGSISRHFLRKYRLPEDVMMDMVGSTLSPDGVLTIEAPKKKLEPPPPSQRDVPIKKSDDKA</sequence>
<accession>A0A423SAE4</accession>
<feature type="region of interest" description="Disordered" evidence="3">
    <location>
        <begin position="68"/>
        <end position="95"/>
    </location>
</feature>
<dbReference type="Pfam" id="PF00011">
    <property type="entry name" value="HSP20"/>
    <property type="match status" value="1"/>
</dbReference>
<comment type="similarity">
    <text evidence="1 2">Belongs to the small heat shock protein (HSP20) family.</text>
</comment>
<protein>
    <submittedName>
        <fullName evidence="5">Heat shock protein Hsp21.7</fullName>
    </submittedName>
</protein>
<dbReference type="InterPro" id="IPR001436">
    <property type="entry name" value="Alpha-crystallin/sHSP_animal"/>
</dbReference>
<dbReference type="AlphaFoldDB" id="A0A423SAE4"/>
<evidence type="ECO:0000313" key="6">
    <source>
        <dbReference type="Proteomes" id="UP000283509"/>
    </source>
</evidence>
<reference evidence="5 6" key="2">
    <citation type="submission" date="2019-01" db="EMBL/GenBank/DDBJ databases">
        <title>The decoding of complex shrimp genome reveals the adaptation for benthos swimmer, frequently molting mechanism and breeding impact on genome.</title>
        <authorList>
            <person name="Sun Y."/>
            <person name="Gao Y."/>
            <person name="Yu Y."/>
        </authorList>
    </citation>
    <scope>NUCLEOTIDE SEQUENCE [LARGE SCALE GENOMIC DNA]</scope>
    <source>
        <tissue evidence="5">Muscle</tissue>
    </source>
</reference>
<reference evidence="5 6" key="1">
    <citation type="submission" date="2018-04" db="EMBL/GenBank/DDBJ databases">
        <authorList>
            <person name="Zhang X."/>
            <person name="Yuan J."/>
            <person name="Li F."/>
            <person name="Xiang J."/>
        </authorList>
    </citation>
    <scope>NUCLEOTIDE SEQUENCE [LARGE SCALE GENOMIC DNA]</scope>
    <source>
        <tissue evidence="5">Muscle</tissue>
    </source>
</reference>
<dbReference type="GO" id="GO:0042026">
    <property type="term" value="P:protein refolding"/>
    <property type="evidence" value="ECO:0007669"/>
    <property type="project" value="TreeGrafter"/>
</dbReference>
<dbReference type="GO" id="GO:0009408">
    <property type="term" value="P:response to heat"/>
    <property type="evidence" value="ECO:0007669"/>
    <property type="project" value="TreeGrafter"/>
</dbReference>
<evidence type="ECO:0000313" key="5">
    <source>
        <dbReference type="EMBL" id="ROT61143.1"/>
    </source>
</evidence>
<dbReference type="Proteomes" id="UP000283509">
    <property type="component" value="Unassembled WGS sequence"/>
</dbReference>
<dbReference type="PRINTS" id="PR00299">
    <property type="entry name" value="ACRYSTALLIN"/>
</dbReference>
<dbReference type="SUPFAM" id="SSF49764">
    <property type="entry name" value="HSP20-like chaperones"/>
    <property type="match status" value="1"/>
</dbReference>
<dbReference type="GO" id="GO:0005737">
    <property type="term" value="C:cytoplasm"/>
    <property type="evidence" value="ECO:0007669"/>
    <property type="project" value="TreeGrafter"/>
</dbReference>
<name>A0A423SAE4_PENVA</name>
<feature type="compositionally biased region" description="Basic and acidic residues" evidence="3">
    <location>
        <begin position="86"/>
        <end position="95"/>
    </location>
</feature>
<dbReference type="PANTHER" id="PTHR45640:SF26">
    <property type="entry name" value="RE23625P"/>
    <property type="match status" value="1"/>
</dbReference>
<organism evidence="5 6">
    <name type="scientific">Penaeus vannamei</name>
    <name type="common">Whiteleg shrimp</name>
    <name type="synonym">Litopenaeus vannamei</name>
    <dbReference type="NCBI Taxonomy" id="6689"/>
    <lineage>
        <taxon>Eukaryota</taxon>
        <taxon>Metazoa</taxon>
        <taxon>Ecdysozoa</taxon>
        <taxon>Arthropoda</taxon>
        <taxon>Crustacea</taxon>
        <taxon>Multicrustacea</taxon>
        <taxon>Malacostraca</taxon>
        <taxon>Eumalacostraca</taxon>
        <taxon>Eucarida</taxon>
        <taxon>Decapoda</taxon>
        <taxon>Dendrobranchiata</taxon>
        <taxon>Penaeoidea</taxon>
        <taxon>Penaeidae</taxon>
        <taxon>Penaeus</taxon>
    </lineage>
</organism>
<keyword evidence="6" id="KW-1185">Reference proteome</keyword>
<dbReference type="Gene3D" id="2.60.40.790">
    <property type="match status" value="1"/>
</dbReference>
<evidence type="ECO:0000256" key="3">
    <source>
        <dbReference type="SAM" id="MobiDB-lite"/>
    </source>
</evidence>
<dbReference type="GO" id="GO:0051082">
    <property type="term" value="F:unfolded protein binding"/>
    <property type="evidence" value="ECO:0007669"/>
    <property type="project" value="TreeGrafter"/>
</dbReference>
<proteinExistence type="inferred from homology"/>
<dbReference type="PANTHER" id="PTHR45640">
    <property type="entry name" value="HEAT SHOCK PROTEIN HSP-12.2-RELATED"/>
    <property type="match status" value="1"/>
</dbReference>
<dbReference type="GO" id="GO:0005634">
    <property type="term" value="C:nucleus"/>
    <property type="evidence" value="ECO:0007669"/>
    <property type="project" value="TreeGrafter"/>
</dbReference>
<dbReference type="PROSITE" id="PS01031">
    <property type="entry name" value="SHSP"/>
    <property type="match status" value="1"/>
</dbReference>
<dbReference type="EMBL" id="QCYY01004334">
    <property type="protein sequence ID" value="ROT61143.1"/>
    <property type="molecule type" value="Genomic_DNA"/>
</dbReference>
<dbReference type="STRING" id="6689.A0A423SAE4"/>
<feature type="domain" description="SHSP" evidence="4">
    <location>
        <begin position="1"/>
        <end position="91"/>
    </location>
</feature>